<dbReference type="EMBL" id="JAGFNK010000803">
    <property type="protein sequence ID" value="KAI9439434.1"/>
    <property type="molecule type" value="Genomic_DNA"/>
</dbReference>
<accession>A0ACC0TT55</accession>
<comment type="caution">
    <text evidence="1">The sequence shown here is derived from an EMBL/GenBank/DDBJ whole genome shotgun (WGS) entry which is preliminary data.</text>
</comment>
<protein>
    <submittedName>
        <fullName evidence="1">Uncharacterized protein</fullName>
    </submittedName>
</protein>
<evidence type="ECO:0000313" key="2">
    <source>
        <dbReference type="Proteomes" id="UP001207468"/>
    </source>
</evidence>
<dbReference type="Proteomes" id="UP001207468">
    <property type="component" value="Unassembled WGS sequence"/>
</dbReference>
<gene>
    <name evidence="1" type="ORF">F5148DRAFT_858945</name>
</gene>
<sequence length="129" mass="14528">MTSTNLPMPKIRTTIGLWISLLFSVSTFPDNCAFVNHDDRLTSTEQTPRRHDLRDDVKMDMPVLLHKWQKSTVMWFPGAKVTRSDSTRHCLGIDGITNVALPSQLGIGELPFIKLWAVFRTQASSSIEG</sequence>
<reference evidence="1" key="1">
    <citation type="submission" date="2021-03" db="EMBL/GenBank/DDBJ databases">
        <title>Evolutionary priming and transition to the ectomycorrhizal habit in an iconic lineage of mushroom-forming fungi: is preadaptation a requirement?</title>
        <authorList>
            <consortium name="DOE Joint Genome Institute"/>
            <person name="Looney B.P."/>
            <person name="Miyauchi S."/>
            <person name="Morin E."/>
            <person name="Drula E."/>
            <person name="Courty P.E."/>
            <person name="Chicoki N."/>
            <person name="Fauchery L."/>
            <person name="Kohler A."/>
            <person name="Kuo A."/>
            <person name="LaButti K."/>
            <person name="Pangilinan J."/>
            <person name="Lipzen A."/>
            <person name="Riley R."/>
            <person name="Andreopoulos W."/>
            <person name="He G."/>
            <person name="Johnson J."/>
            <person name="Barry K.W."/>
            <person name="Grigoriev I.V."/>
            <person name="Nagy L."/>
            <person name="Hibbett D."/>
            <person name="Henrissat B."/>
            <person name="Matheny P.B."/>
            <person name="Labbe J."/>
            <person name="Martin A.F."/>
        </authorList>
    </citation>
    <scope>NUCLEOTIDE SEQUENCE</scope>
    <source>
        <strain evidence="1">BPL698</strain>
    </source>
</reference>
<evidence type="ECO:0000313" key="1">
    <source>
        <dbReference type="EMBL" id="KAI9439434.1"/>
    </source>
</evidence>
<keyword evidence="2" id="KW-1185">Reference proteome</keyword>
<name>A0ACC0TT55_9AGAM</name>
<organism evidence="1 2">
    <name type="scientific">Russula earlei</name>
    <dbReference type="NCBI Taxonomy" id="71964"/>
    <lineage>
        <taxon>Eukaryota</taxon>
        <taxon>Fungi</taxon>
        <taxon>Dikarya</taxon>
        <taxon>Basidiomycota</taxon>
        <taxon>Agaricomycotina</taxon>
        <taxon>Agaricomycetes</taxon>
        <taxon>Russulales</taxon>
        <taxon>Russulaceae</taxon>
        <taxon>Russula</taxon>
    </lineage>
</organism>
<proteinExistence type="predicted"/>